<evidence type="ECO:0000259" key="1">
    <source>
        <dbReference type="PROSITE" id="PS50995"/>
    </source>
</evidence>
<keyword evidence="3" id="KW-1185">Reference proteome</keyword>
<reference evidence="2 3" key="1">
    <citation type="submission" date="2017-07" db="EMBL/GenBank/DDBJ databases">
        <authorList>
            <person name="Sun Z.S."/>
            <person name="Albrecht U."/>
            <person name="Echele G."/>
            <person name="Lee C.C."/>
        </authorList>
    </citation>
    <scope>NUCLEOTIDE SEQUENCE [LARGE SCALE GENOMIC DNA]</scope>
    <source>
        <strain evidence="2 3">CGMCC 1.12710</strain>
    </source>
</reference>
<dbReference type="PRINTS" id="PR00598">
    <property type="entry name" value="HTHMARR"/>
</dbReference>
<sequence>MSIPPLPGALEKIAVYETANALHSLAIHLLRRARAADRESGLSPERLSVLSVLTFAGPRTVSALAELEGVSAPAISRIVSGLEKEGLVKRERSTQDARQVRVAITNKGKSLVEAARRRRIERIAEELIRLRPGELGKLREAARVLARLEGEEKGAPRRLRQRKRNAGT</sequence>
<dbReference type="GO" id="GO:0003700">
    <property type="term" value="F:DNA-binding transcription factor activity"/>
    <property type="evidence" value="ECO:0007669"/>
    <property type="project" value="InterPro"/>
</dbReference>
<dbReference type="PANTHER" id="PTHR39515:SF2">
    <property type="entry name" value="HTH-TYPE TRANSCRIPTIONAL REGULATOR RV0880"/>
    <property type="match status" value="1"/>
</dbReference>
<dbReference type="InterPro" id="IPR036388">
    <property type="entry name" value="WH-like_DNA-bd_sf"/>
</dbReference>
<protein>
    <submittedName>
        <fullName evidence="2">DNA-binding transcriptional regulator, MarR family</fullName>
    </submittedName>
</protein>
<keyword evidence="2" id="KW-0238">DNA-binding</keyword>
<dbReference type="GO" id="GO:0003677">
    <property type="term" value="F:DNA binding"/>
    <property type="evidence" value="ECO:0007669"/>
    <property type="project" value="UniProtKB-KW"/>
</dbReference>
<dbReference type="Pfam" id="PF01047">
    <property type="entry name" value="MarR"/>
    <property type="match status" value="1"/>
</dbReference>
<dbReference type="RefSeq" id="WP_159462460.1">
    <property type="nucleotide sequence ID" value="NZ_FZQA01000003.1"/>
</dbReference>
<dbReference type="Proteomes" id="UP000198346">
    <property type="component" value="Unassembled WGS sequence"/>
</dbReference>
<gene>
    <name evidence="2" type="ORF">SAMN06297382_1781</name>
</gene>
<dbReference type="SUPFAM" id="SSF46785">
    <property type="entry name" value="Winged helix' DNA-binding domain"/>
    <property type="match status" value="1"/>
</dbReference>
<dbReference type="InterPro" id="IPR052526">
    <property type="entry name" value="HTH-type_Bedaq_tolerance"/>
</dbReference>
<dbReference type="InterPro" id="IPR001845">
    <property type="entry name" value="HTH_ArsR_DNA-bd_dom"/>
</dbReference>
<dbReference type="SMART" id="SM00418">
    <property type="entry name" value="HTH_ARSR"/>
    <property type="match status" value="1"/>
</dbReference>
<evidence type="ECO:0000313" key="3">
    <source>
        <dbReference type="Proteomes" id="UP000198346"/>
    </source>
</evidence>
<feature type="domain" description="HTH marR-type" evidence="1">
    <location>
        <begin position="15"/>
        <end position="150"/>
    </location>
</feature>
<dbReference type="EMBL" id="FZQA01000003">
    <property type="protein sequence ID" value="SNT73382.1"/>
    <property type="molecule type" value="Genomic_DNA"/>
</dbReference>
<dbReference type="Gene3D" id="1.10.10.10">
    <property type="entry name" value="Winged helix-like DNA-binding domain superfamily/Winged helix DNA-binding domain"/>
    <property type="match status" value="1"/>
</dbReference>
<organism evidence="2 3">
    <name type="scientific">Amphiplicatus metriothermophilus</name>
    <dbReference type="NCBI Taxonomy" id="1519374"/>
    <lineage>
        <taxon>Bacteria</taxon>
        <taxon>Pseudomonadati</taxon>
        <taxon>Pseudomonadota</taxon>
        <taxon>Alphaproteobacteria</taxon>
        <taxon>Parvularculales</taxon>
        <taxon>Parvularculaceae</taxon>
        <taxon>Amphiplicatus</taxon>
    </lineage>
</organism>
<dbReference type="PROSITE" id="PS50995">
    <property type="entry name" value="HTH_MARR_2"/>
    <property type="match status" value="1"/>
</dbReference>
<dbReference type="InterPro" id="IPR036390">
    <property type="entry name" value="WH_DNA-bd_sf"/>
</dbReference>
<dbReference type="SMART" id="SM00347">
    <property type="entry name" value="HTH_MARR"/>
    <property type="match status" value="1"/>
</dbReference>
<proteinExistence type="predicted"/>
<evidence type="ECO:0000313" key="2">
    <source>
        <dbReference type="EMBL" id="SNT73382.1"/>
    </source>
</evidence>
<dbReference type="OrthoDB" id="9806864at2"/>
<dbReference type="AlphaFoldDB" id="A0A239PTZ4"/>
<dbReference type="InterPro" id="IPR000835">
    <property type="entry name" value="HTH_MarR-typ"/>
</dbReference>
<name>A0A239PTZ4_9PROT</name>
<accession>A0A239PTZ4</accession>
<dbReference type="PANTHER" id="PTHR39515">
    <property type="entry name" value="CONSERVED PROTEIN"/>
    <property type="match status" value="1"/>
</dbReference>